<feature type="transmembrane region" description="Helical" evidence="1">
    <location>
        <begin position="7"/>
        <end position="28"/>
    </location>
</feature>
<proteinExistence type="predicted"/>
<dbReference type="Proteomes" id="UP000030533">
    <property type="component" value="Unassembled WGS sequence"/>
</dbReference>
<evidence type="ECO:0000313" key="3">
    <source>
        <dbReference type="Proteomes" id="UP000030533"/>
    </source>
</evidence>
<evidence type="ECO:0000313" key="2">
    <source>
        <dbReference type="EMBL" id="KGG00521.1"/>
    </source>
</evidence>
<dbReference type="EMBL" id="JNAO01000012">
    <property type="protein sequence ID" value="KGG00521.1"/>
    <property type="molecule type" value="Genomic_DNA"/>
</dbReference>
<sequence length="465" mass="53869">MFKKIEIWILFLFIMLGIPITIGFGVLVRQEIEGVTKKGNIDISFLTKPAAYLARLPEKLIKIYLNPSSNRINDPWNENRYFYNQNGFKGKPHSKESYLLLAKFDGDLKESVVELIDLTNFQILHTWNPDIDKFNKLVEKIDKFKYLDRDSNNSRARIFHPQLLKDGDLIFHTNGSPLMKIDYCSNLVFQNKHDLFHHSISIDKDQNIWVPSHMYPQKLPIYKVGRKMVQEGGFQEDAIVKLSFDGRVLYEKSVPQIFIENGLGYLLFSFGIDGFLNDPIHLNDIEPVDFDGEYWKKGDVFLSLRNQSMVLLYRPSTNKIIWIGSGPFGHQHDVNILDDHRISVLNNNSKYFENGNVVDGHNEVIIYDFKKNQYNSYLSKGLITHDVRTKSQGRSRILPNGDLFFEETDYGRTLYFNRDGSLRWSHVNGSANGGVYGINWSTIIYSETDKINIKNFLKSPINCND</sequence>
<dbReference type="InterPro" id="IPR039535">
    <property type="entry name" value="ASST-like"/>
</dbReference>
<keyword evidence="1" id="KW-0472">Membrane</keyword>
<organism evidence="2 3">
    <name type="scientific">Prochlorococcus marinus str. MIT 9314</name>
    <dbReference type="NCBI Taxonomy" id="167548"/>
    <lineage>
        <taxon>Bacteria</taxon>
        <taxon>Bacillati</taxon>
        <taxon>Cyanobacteriota</taxon>
        <taxon>Cyanophyceae</taxon>
        <taxon>Synechococcales</taxon>
        <taxon>Prochlorococcaceae</taxon>
        <taxon>Prochlorococcus</taxon>
    </lineage>
</organism>
<keyword evidence="1" id="KW-1133">Transmembrane helix</keyword>
<keyword evidence="1" id="KW-0812">Transmembrane</keyword>
<evidence type="ECO:0008006" key="4">
    <source>
        <dbReference type="Google" id="ProtNLM"/>
    </source>
</evidence>
<accession>A0A0A2AG19</accession>
<evidence type="ECO:0000256" key="1">
    <source>
        <dbReference type="SAM" id="Phobius"/>
    </source>
</evidence>
<dbReference type="eggNOG" id="ENOG502ZBGE">
    <property type="taxonomic scope" value="Bacteria"/>
</dbReference>
<dbReference type="RefSeq" id="WP_032516056.1">
    <property type="nucleotide sequence ID" value="NZ_JNAO01000012.1"/>
</dbReference>
<comment type="caution">
    <text evidence="2">The sequence shown here is derived from an EMBL/GenBank/DDBJ whole genome shotgun (WGS) entry which is preliminary data.</text>
</comment>
<gene>
    <name evidence="2" type="ORF">EU98_1322</name>
</gene>
<name>A0A0A2AG19_PROMR</name>
<protein>
    <recommendedName>
        <fullName evidence="4">Arylsulfotransferase (ASST)</fullName>
    </recommendedName>
</protein>
<reference evidence="3" key="1">
    <citation type="journal article" date="2014" name="Sci. Data">
        <title>Genomes of diverse isolates of the marine cyanobacterium Prochlorococcus.</title>
        <authorList>
            <person name="Biller S."/>
            <person name="Berube P."/>
            <person name="Thompson J."/>
            <person name="Kelly L."/>
            <person name="Roggensack S."/>
            <person name="Awad L."/>
            <person name="Roache-Johnson K."/>
            <person name="Ding H."/>
            <person name="Giovannoni S.J."/>
            <person name="Moore L.R."/>
            <person name="Chisholm S.W."/>
        </authorList>
    </citation>
    <scope>NUCLEOTIDE SEQUENCE [LARGE SCALE GENOMIC DNA]</scope>
    <source>
        <strain evidence="3">MIT 9314</strain>
    </source>
</reference>
<dbReference type="STRING" id="167548.EU98_1322"/>
<dbReference type="SUPFAM" id="SSF101898">
    <property type="entry name" value="NHL repeat"/>
    <property type="match status" value="1"/>
</dbReference>
<dbReference type="Pfam" id="PF14269">
    <property type="entry name" value="Arylsulfotran_2"/>
    <property type="match status" value="1"/>
</dbReference>
<dbReference type="AlphaFoldDB" id="A0A0A2AG19"/>